<dbReference type="Pfam" id="PF21694">
    <property type="entry name" value="DNA_pol3_delta_C"/>
    <property type="match status" value="1"/>
</dbReference>
<organism evidence="11 12">
    <name type="scientific">Effusibacillus consociatus</name>
    <dbReference type="NCBI Taxonomy" id="1117041"/>
    <lineage>
        <taxon>Bacteria</taxon>
        <taxon>Bacillati</taxon>
        <taxon>Bacillota</taxon>
        <taxon>Bacilli</taxon>
        <taxon>Bacillales</taxon>
        <taxon>Alicyclobacillaceae</taxon>
        <taxon>Effusibacillus</taxon>
    </lineage>
</organism>
<comment type="catalytic activity">
    <reaction evidence="8">
        <text>DNA(n) + a 2'-deoxyribonucleoside 5'-triphosphate = DNA(n+1) + diphosphate</text>
        <dbReference type="Rhea" id="RHEA:22508"/>
        <dbReference type="Rhea" id="RHEA-COMP:17339"/>
        <dbReference type="Rhea" id="RHEA-COMP:17340"/>
        <dbReference type="ChEBI" id="CHEBI:33019"/>
        <dbReference type="ChEBI" id="CHEBI:61560"/>
        <dbReference type="ChEBI" id="CHEBI:173112"/>
        <dbReference type="EC" id="2.7.7.7"/>
    </reaction>
</comment>
<keyword evidence="3 11" id="KW-0808">Transferase</keyword>
<feature type="domain" description="DNA polymerase III delta N-terminal" evidence="9">
    <location>
        <begin position="19"/>
        <end position="138"/>
    </location>
</feature>
<evidence type="ECO:0000256" key="2">
    <source>
        <dbReference type="ARBA" id="ARBA00017703"/>
    </source>
</evidence>
<evidence type="ECO:0000256" key="4">
    <source>
        <dbReference type="ARBA" id="ARBA00022695"/>
    </source>
</evidence>
<evidence type="ECO:0000259" key="9">
    <source>
        <dbReference type="Pfam" id="PF06144"/>
    </source>
</evidence>
<keyword evidence="6" id="KW-0239">DNA-directed DNA polymerase</keyword>
<dbReference type="InterPro" id="IPR008921">
    <property type="entry name" value="DNA_pol3_clamp-load_cplx_C"/>
</dbReference>
<evidence type="ECO:0000256" key="1">
    <source>
        <dbReference type="ARBA" id="ARBA00012417"/>
    </source>
</evidence>
<dbReference type="SUPFAM" id="SSF48019">
    <property type="entry name" value="post-AAA+ oligomerization domain-like"/>
    <property type="match status" value="1"/>
</dbReference>
<dbReference type="PANTHER" id="PTHR34388">
    <property type="entry name" value="DNA POLYMERASE III SUBUNIT DELTA"/>
    <property type="match status" value="1"/>
</dbReference>
<name>A0ABV9PXS9_9BACL</name>
<evidence type="ECO:0000256" key="6">
    <source>
        <dbReference type="ARBA" id="ARBA00022932"/>
    </source>
</evidence>
<evidence type="ECO:0000256" key="5">
    <source>
        <dbReference type="ARBA" id="ARBA00022705"/>
    </source>
</evidence>
<keyword evidence="5" id="KW-0235">DNA replication</keyword>
<keyword evidence="12" id="KW-1185">Reference proteome</keyword>
<dbReference type="InterPro" id="IPR027417">
    <property type="entry name" value="P-loop_NTPase"/>
</dbReference>
<reference evidence="12" key="1">
    <citation type="journal article" date="2019" name="Int. J. Syst. Evol. Microbiol.">
        <title>The Global Catalogue of Microorganisms (GCM) 10K type strain sequencing project: providing services to taxonomists for standard genome sequencing and annotation.</title>
        <authorList>
            <consortium name="The Broad Institute Genomics Platform"/>
            <consortium name="The Broad Institute Genome Sequencing Center for Infectious Disease"/>
            <person name="Wu L."/>
            <person name="Ma J."/>
        </authorList>
    </citation>
    <scope>NUCLEOTIDE SEQUENCE [LARGE SCALE GENOMIC DNA]</scope>
    <source>
        <strain evidence="12">WYCCWR 12678</strain>
    </source>
</reference>
<evidence type="ECO:0000313" key="11">
    <source>
        <dbReference type="EMBL" id="MFC4766329.1"/>
    </source>
</evidence>
<dbReference type="Gene3D" id="3.40.50.300">
    <property type="entry name" value="P-loop containing nucleotide triphosphate hydrolases"/>
    <property type="match status" value="1"/>
</dbReference>
<dbReference type="EC" id="2.7.7.7" evidence="1"/>
<dbReference type="Pfam" id="PF06144">
    <property type="entry name" value="DNA_pol3_delta"/>
    <property type="match status" value="1"/>
</dbReference>
<accession>A0ABV9PXS9</accession>
<keyword evidence="4 11" id="KW-0548">Nucleotidyltransferase</keyword>
<protein>
    <recommendedName>
        <fullName evidence="2">DNA polymerase III subunit delta</fullName>
        <ecNumber evidence="1">2.7.7.7</ecNumber>
    </recommendedName>
</protein>
<comment type="similarity">
    <text evidence="7">Belongs to the DNA polymerase HolA subunit family.</text>
</comment>
<dbReference type="Gene3D" id="1.10.8.60">
    <property type="match status" value="1"/>
</dbReference>
<evidence type="ECO:0000256" key="7">
    <source>
        <dbReference type="ARBA" id="ARBA00034754"/>
    </source>
</evidence>
<evidence type="ECO:0000259" key="10">
    <source>
        <dbReference type="Pfam" id="PF21694"/>
    </source>
</evidence>
<evidence type="ECO:0000313" key="12">
    <source>
        <dbReference type="Proteomes" id="UP001596002"/>
    </source>
</evidence>
<dbReference type="RefSeq" id="WP_380024153.1">
    <property type="nucleotide sequence ID" value="NZ_JBHSHC010000014.1"/>
</dbReference>
<evidence type="ECO:0000256" key="3">
    <source>
        <dbReference type="ARBA" id="ARBA00022679"/>
    </source>
</evidence>
<dbReference type="Proteomes" id="UP001596002">
    <property type="component" value="Unassembled WGS sequence"/>
</dbReference>
<sequence>MSYREMMQEIKKGILHPVYVLYGTEQLLIREVVEALEQAVNPDDSLNTLRFHCDETPIQAAVREAETLPFLSDKRLVIVQNATLFTGAKSPRNDHDTDALLRYLENPSPTSTVVLTVLADKLDERKKITKAAQKNGRVAAFLPLKEQELRDWILEKTRQLKVSITPDAIARLILVCGSNLTLLSTELEKMSLFAGENGTIEEETVNLLVSRTLDQDIFVFVDEAVRLRKEKAMRLMRDLIKSKQAPIYLLFMITRQIRIMLQVKILSSRGLSVQQIAQQTGVHPYACKIAGEQAKRYTRQALEALLAKLGDIDYKIKTGKIEDRQALEMFLLSMSDAS</sequence>
<dbReference type="NCBIfam" id="TIGR01128">
    <property type="entry name" value="holA"/>
    <property type="match status" value="1"/>
</dbReference>
<dbReference type="GO" id="GO:0003887">
    <property type="term" value="F:DNA-directed DNA polymerase activity"/>
    <property type="evidence" value="ECO:0007669"/>
    <property type="project" value="UniProtKB-EC"/>
</dbReference>
<dbReference type="SUPFAM" id="SSF52540">
    <property type="entry name" value="P-loop containing nucleoside triphosphate hydrolases"/>
    <property type="match status" value="1"/>
</dbReference>
<dbReference type="InterPro" id="IPR005790">
    <property type="entry name" value="DNA_polIII_delta"/>
</dbReference>
<evidence type="ECO:0000256" key="8">
    <source>
        <dbReference type="ARBA" id="ARBA00049244"/>
    </source>
</evidence>
<dbReference type="PANTHER" id="PTHR34388:SF1">
    <property type="entry name" value="DNA POLYMERASE III SUBUNIT DELTA"/>
    <property type="match status" value="1"/>
</dbReference>
<dbReference type="Gene3D" id="1.20.272.10">
    <property type="match status" value="1"/>
</dbReference>
<dbReference type="InterPro" id="IPR010372">
    <property type="entry name" value="DNA_pol3_delta_N"/>
</dbReference>
<dbReference type="EMBL" id="JBHSHC010000014">
    <property type="protein sequence ID" value="MFC4766329.1"/>
    <property type="molecule type" value="Genomic_DNA"/>
</dbReference>
<gene>
    <name evidence="11" type="primary">holA</name>
    <name evidence="11" type="ORF">ACFO8Q_02800</name>
</gene>
<feature type="domain" description="DNA polymerase III delta subunit-like C-terminal" evidence="10">
    <location>
        <begin position="214"/>
        <end position="333"/>
    </location>
</feature>
<proteinExistence type="inferred from homology"/>
<comment type="caution">
    <text evidence="11">The sequence shown here is derived from an EMBL/GenBank/DDBJ whole genome shotgun (WGS) entry which is preliminary data.</text>
</comment>
<dbReference type="InterPro" id="IPR048466">
    <property type="entry name" value="DNA_pol3_delta-like_C"/>
</dbReference>